<dbReference type="InterPro" id="IPR032816">
    <property type="entry name" value="VTT_dom"/>
</dbReference>
<evidence type="ECO:0000256" key="3">
    <source>
        <dbReference type="ARBA" id="ARBA00022475"/>
    </source>
</evidence>
<dbReference type="Pfam" id="PF09335">
    <property type="entry name" value="VTT_dom"/>
    <property type="match status" value="1"/>
</dbReference>
<comment type="subcellular location">
    <subcellularLocation>
        <location evidence="1">Cell membrane</location>
        <topology evidence="1">Multi-pass membrane protein</topology>
    </subcellularLocation>
</comment>
<comment type="similarity">
    <text evidence="2">Belongs to the DedA family.</text>
</comment>
<keyword evidence="10" id="KW-1185">Reference proteome</keyword>
<dbReference type="PANTHER" id="PTHR42709:SF6">
    <property type="entry name" value="UNDECAPRENYL PHOSPHATE TRANSPORTER A"/>
    <property type="match status" value="1"/>
</dbReference>
<feature type="transmembrane region" description="Helical" evidence="7">
    <location>
        <begin position="84"/>
        <end position="102"/>
    </location>
</feature>
<organism evidence="9 10">
    <name type="scientific">Cellulomonas gilvus (strain ATCC 13127 / NRRL B-14078)</name>
    <name type="common">Cellvibrio gilvus</name>
    <dbReference type="NCBI Taxonomy" id="593907"/>
    <lineage>
        <taxon>Bacteria</taxon>
        <taxon>Bacillati</taxon>
        <taxon>Actinomycetota</taxon>
        <taxon>Actinomycetes</taxon>
        <taxon>Micrococcales</taxon>
        <taxon>Cellulomonadaceae</taxon>
        <taxon>Cellulomonas</taxon>
    </lineage>
</organism>
<feature type="transmembrane region" description="Helical" evidence="7">
    <location>
        <begin position="163"/>
        <end position="185"/>
    </location>
</feature>
<keyword evidence="3" id="KW-1003">Cell membrane</keyword>
<protein>
    <submittedName>
        <fullName evidence="9">SNARE associated Golgi protein-like protein</fullName>
    </submittedName>
</protein>
<evidence type="ECO:0000256" key="1">
    <source>
        <dbReference type="ARBA" id="ARBA00004651"/>
    </source>
</evidence>
<feature type="transmembrane region" description="Helical" evidence="7">
    <location>
        <begin position="197"/>
        <end position="216"/>
    </location>
</feature>
<dbReference type="GO" id="GO:0005886">
    <property type="term" value="C:plasma membrane"/>
    <property type="evidence" value="ECO:0007669"/>
    <property type="project" value="UniProtKB-SubCell"/>
</dbReference>
<dbReference type="InterPro" id="IPR051311">
    <property type="entry name" value="DedA_domain"/>
</dbReference>
<dbReference type="KEGG" id="cga:Celgi_0281"/>
<keyword evidence="4 7" id="KW-0812">Transmembrane</keyword>
<evidence type="ECO:0000256" key="5">
    <source>
        <dbReference type="ARBA" id="ARBA00022989"/>
    </source>
</evidence>
<accession>F8A441</accession>
<evidence type="ECO:0000313" key="10">
    <source>
        <dbReference type="Proteomes" id="UP000000485"/>
    </source>
</evidence>
<gene>
    <name evidence="9" type="ordered locus">Celgi_0281</name>
</gene>
<dbReference type="RefSeq" id="WP_013882329.1">
    <property type="nucleotide sequence ID" value="NC_015671.1"/>
</dbReference>
<dbReference type="PANTHER" id="PTHR42709">
    <property type="entry name" value="ALKALINE PHOSPHATASE LIKE PROTEIN"/>
    <property type="match status" value="1"/>
</dbReference>
<dbReference type="OrthoDB" id="9813426at2"/>
<evidence type="ECO:0000313" key="9">
    <source>
        <dbReference type="EMBL" id="AEI10804.1"/>
    </source>
</evidence>
<evidence type="ECO:0000259" key="8">
    <source>
        <dbReference type="Pfam" id="PF09335"/>
    </source>
</evidence>
<dbReference type="EMBL" id="CP002665">
    <property type="protein sequence ID" value="AEI10804.1"/>
    <property type="molecule type" value="Genomic_DNA"/>
</dbReference>
<evidence type="ECO:0000256" key="2">
    <source>
        <dbReference type="ARBA" id="ARBA00010792"/>
    </source>
</evidence>
<dbReference type="AlphaFoldDB" id="F8A441"/>
<dbReference type="STRING" id="593907.Celgi_0281"/>
<keyword evidence="5 7" id="KW-1133">Transmembrane helix</keyword>
<evidence type="ECO:0000256" key="6">
    <source>
        <dbReference type="ARBA" id="ARBA00023136"/>
    </source>
</evidence>
<dbReference type="eggNOG" id="COG0586">
    <property type="taxonomic scope" value="Bacteria"/>
</dbReference>
<evidence type="ECO:0000256" key="7">
    <source>
        <dbReference type="SAM" id="Phobius"/>
    </source>
</evidence>
<proteinExistence type="inferred from homology"/>
<reference evidence="10" key="1">
    <citation type="submission" date="2011-04" db="EMBL/GenBank/DDBJ databases">
        <title>Complete sequence of Cellvibrio gilvus ATCC 13127.</title>
        <authorList>
            <person name="Lucas S."/>
            <person name="Han J."/>
            <person name="Lapidus A."/>
            <person name="Cheng J.-F."/>
            <person name="Goodwin L."/>
            <person name="Pitluck S."/>
            <person name="Peters L."/>
            <person name="Munk A."/>
            <person name="Detter J.C."/>
            <person name="Han C."/>
            <person name="Tapia R."/>
            <person name="Land M."/>
            <person name="Hauser L."/>
            <person name="Kyrpides N."/>
            <person name="Ivanova N."/>
            <person name="Ovchinnikova G."/>
            <person name="Pagani I."/>
            <person name="Mead D."/>
            <person name="Brumm P."/>
            <person name="Woyke T."/>
        </authorList>
    </citation>
    <scope>NUCLEOTIDE SEQUENCE [LARGE SCALE GENOMIC DNA]</scope>
    <source>
        <strain evidence="10">ATCC 13127 / NRRL B-14078</strain>
    </source>
</reference>
<keyword evidence="6 7" id="KW-0472">Membrane</keyword>
<name>F8A441_CELGA</name>
<evidence type="ECO:0000256" key="4">
    <source>
        <dbReference type="ARBA" id="ARBA00022692"/>
    </source>
</evidence>
<dbReference type="Proteomes" id="UP000000485">
    <property type="component" value="Chromosome"/>
</dbReference>
<feature type="domain" description="VTT" evidence="8">
    <location>
        <begin position="56"/>
        <end position="183"/>
    </location>
</feature>
<dbReference type="HOGENOM" id="CLU_044208_1_1_11"/>
<sequence length="232" mass="24362" precursor="true">MSLAAAPVPAGIPVLASAAGGAELTGLVGWVVGVIESLGPVGVGLLVALENVFPPLPSEVILPVAGYVASQGGMSLVWTVTAATLGSLIGAWALYGIGAAVGRARLRRWLGKVPLVEVEDLDHAEGWFARRGGAAVLVGRCVPVVRSLISVPAGVERMPLVRFSVYTGLGSLVWNGGLILAGYALGDRWEDIGRYSSWLNAVVYVILAWLVGRFVWTRTRRRRAATRTRAGV</sequence>